<feature type="region of interest" description="Disordered" evidence="5">
    <location>
        <begin position="810"/>
        <end position="842"/>
    </location>
</feature>
<dbReference type="Proteomes" id="UP000604046">
    <property type="component" value="Unassembled WGS sequence"/>
</dbReference>
<evidence type="ECO:0000313" key="7">
    <source>
        <dbReference type="EMBL" id="CAE7294222.1"/>
    </source>
</evidence>
<dbReference type="InterPro" id="IPR036397">
    <property type="entry name" value="RNaseH_sf"/>
</dbReference>
<dbReference type="OrthoDB" id="447349at2759"/>
<dbReference type="Pfam" id="PF07727">
    <property type="entry name" value="RVT_2"/>
    <property type="match status" value="1"/>
</dbReference>
<evidence type="ECO:0000313" key="8">
    <source>
        <dbReference type="Proteomes" id="UP000604046"/>
    </source>
</evidence>
<proteinExistence type="predicted"/>
<evidence type="ECO:0000256" key="4">
    <source>
        <dbReference type="ARBA" id="ARBA00022759"/>
    </source>
</evidence>
<feature type="domain" description="Integrase catalytic" evidence="6">
    <location>
        <begin position="1079"/>
        <end position="1238"/>
    </location>
</feature>
<dbReference type="Gene3D" id="3.30.420.10">
    <property type="entry name" value="Ribonuclease H-like superfamily/Ribonuclease H"/>
    <property type="match status" value="1"/>
</dbReference>
<feature type="region of interest" description="Disordered" evidence="5">
    <location>
        <begin position="1429"/>
        <end position="1453"/>
    </location>
</feature>
<feature type="region of interest" description="Disordered" evidence="5">
    <location>
        <begin position="2109"/>
        <end position="2133"/>
    </location>
</feature>
<dbReference type="GO" id="GO:0016779">
    <property type="term" value="F:nucleotidyltransferase activity"/>
    <property type="evidence" value="ECO:0007669"/>
    <property type="project" value="UniProtKB-KW"/>
</dbReference>
<dbReference type="GO" id="GO:0004519">
    <property type="term" value="F:endonuclease activity"/>
    <property type="evidence" value="ECO:0007669"/>
    <property type="project" value="UniProtKB-KW"/>
</dbReference>
<dbReference type="SUPFAM" id="SSF53098">
    <property type="entry name" value="Ribonuclease H-like"/>
    <property type="match status" value="1"/>
</dbReference>
<feature type="region of interest" description="Disordered" evidence="5">
    <location>
        <begin position="988"/>
        <end position="1014"/>
    </location>
</feature>
<dbReference type="InterPro" id="IPR050951">
    <property type="entry name" value="Retrovirus_Pol_polyprotein"/>
</dbReference>
<accession>A0A812NEX7</accession>
<dbReference type="PANTHER" id="PTHR37984">
    <property type="entry name" value="PROTEIN CBG26694"/>
    <property type="match status" value="1"/>
</dbReference>
<sequence length="2170" mass="239853">MALQDRESRGDGFDHLIPVWDNDPSTLRKFRRNTELWLAGLDLERTTGYSLAARFLLRQHGPARARGEEFAIEDLAYDPGESREGVDGEQHWVREPDYKKGVRKLLDAFEELSGKTRSEKKHELRSKLYGGLKRKPGESVTQFAASYRTLQGELRTEGIVVQDTEYAWIFQQRLGLSEIQRQLLETTVGEEPSYNAVEKEALRLFRRIHLKGMDDAPVRSLRTSSFSSGSTSTTPSTRRKPFHGSLRSRATPPRSEAQVAELSAPEPEEDEAQLEETQVYEGQVEESTLDLDEAQEKELEALATSLDEMEGELDDQGLNEAEAALSDMAEALMTLKEARGKIAAVKKDRGYGKPVDGGVRSSSSTSVAARKRDTKCNACGLKGHWAGDPECKSKAKPKKKVGHKNVNFAEAGDMNEAQVIDFLQGGQLDTDGFHEILAVDLADVLDVKKVETSWQKPYFAAVDSCCNRTCAGESWVEAIRKALPREFKGLWKESPESERFRFGDGGCLTSSRRVRVPMNFEGQVVLVWFSVLPNNRLAGLLGKDFLDAMGGILDFPRQTITLETLGLVNHPLQTIRAGHFAVEVNPAACVWKPVSQTSWLKVTFLKMLAPEFVQRANLAIGRWQRLVVRLQRRVSWHFWGLLLSLIRAPYLRFLPFPVPSVDSVSKWEEQAAEMVARGAYPRRYLTKCKMSKSFTASNLKALVDLRNKVGFELAFLEDEVLTVGMRALKRKPGVRARLAEAQMAEAAKASVSEDRGERVRQLLGPRGGLPRLRGELIQLAALLHVEIKAEDSVAEIAKKVRPTALMMAGKSAPASASGSPTAAPSQEDKAIPPSGPGRLAARVSPGSGRMGILYGAVKAGVRQMIGQAAGKALKMLKVAAPPLVYEALETVVENEYDKGLSEPRCPGGRPYIFVFEESPTLWRNLLRRKFDKLGGVLLTKNGFILTNIGKLVEHKEQLEKLTGDLLFQRLVAMLEDVLDETFVREAHAAEVGEPEVENEEDEDGDFEEELGGSEPSKELKRLVMKMHQNTGHCSRRRLARALTISGAPVEAVKAALQLECEVCKENARPRTRPPASLPRVSQPFDRVHADLVAIKDRAGQKFWVTHFVDIATRHQSCYITEKTASDVVGALNEFCKSYGAPKTLVTDLGPEFTAQTFSEACEFLDIYHSTTPVETPWRNGIVERAGGTFKTMAKHLVTEFSAVGYADMELVVTASTEAYNSDINDSGFSPSQSLFGRAPRKLGDVLGLRGRLAQHGLISRDFSFERQVAMREDGFPTLHEELEPGEIAYFWRKQKVAKGKVLTERWHGPSLVLTCEKNQGIPVSYYVTFKGSVTKVGAEHIRRASSLERLSATDWEDALREISQATGAPYASEGQESPSEEVEAEDELRERPRPAPGEAVMVMPVPVPAQSYGDRAGEDAKLDTVPEVPETQAAPEGAPTQESQASALGAQLSAPSGSSFVPLRLGDRTINVLTAATESQHPLKQLACDVAEDMKNGNWFEAPNGSWAGHWPTPSEDVRAVLERRGHLMNLDATEFEVFLANVGKELNWSKMSEEERQLYQAAALEQWEKWVENCALEPLTMEQSNTIRAEIKAGAKHNLLTPRFVLTDKNAPLRTPGSDLPVKANARLVVPGFRDRALLEGQLRTDAPTASRLALHLLLTISASKPNWPMMSGDVRAAFLKGDPYVTRLLFMDQPNRKRGPTLPVRPGILFKVRKGVFGLADAPRAWYERLLRTLRARGWTPSSIDGGLFFKWSPEGVLEGVMLTHVDDILVTGNSEAVKSFHEIGAELGFGSISKDKFTFCGKNLEKHANGEVTVNMVEYHRNLHIPVVPREARKDLSRALNPKELRELRALNGSLQWLVAQLRFDVAFRLCEVQVAKPTVATLLKACNLARDLKGDSDFVLTFRNTNWQEGGLVAVSDAALGNVNSDGSGEDPKTFSQSCYAVLIGGPKLVEGKRDSFNLLDFRSHKLQRVCRSSYGAETLGVEEALDAAELVRCLVAEARGTDILKPGGQFAVCTVPLTVVTDAKDTYDRVSKDTGFGAQKSLVLTLALLRQLLRRPRTCIRWTDTANMFVDAGTKAMDCGHLKRVICNGSWSIEYNTEFVRQKVKSRKASTPPPVPEDEELPGEGLTDANRELRQFLENFGSKPGWHLVGPLSSLAAGAKEAGAD</sequence>
<dbReference type="InterPro" id="IPR001584">
    <property type="entry name" value="Integrase_cat-core"/>
</dbReference>
<evidence type="ECO:0000259" key="6">
    <source>
        <dbReference type="PROSITE" id="PS50994"/>
    </source>
</evidence>
<gene>
    <name evidence="7" type="primary">RE1</name>
    <name evidence="7" type="ORF">SNAT2548_LOCUS15494</name>
</gene>
<dbReference type="PANTHER" id="PTHR37984:SF5">
    <property type="entry name" value="PROTEIN NYNRIN-LIKE"/>
    <property type="match status" value="1"/>
</dbReference>
<dbReference type="GO" id="GO:0003676">
    <property type="term" value="F:nucleic acid binding"/>
    <property type="evidence" value="ECO:0007669"/>
    <property type="project" value="InterPro"/>
</dbReference>
<protein>
    <submittedName>
        <fullName evidence="7">RE1 protein</fullName>
    </submittedName>
</protein>
<feature type="compositionally biased region" description="Acidic residues" evidence="5">
    <location>
        <begin position="1378"/>
        <end position="1387"/>
    </location>
</feature>
<dbReference type="InterPro" id="IPR012337">
    <property type="entry name" value="RNaseH-like_sf"/>
</dbReference>
<evidence type="ECO:0000256" key="1">
    <source>
        <dbReference type="ARBA" id="ARBA00022679"/>
    </source>
</evidence>
<keyword evidence="4" id="KW-0378">Hydrolase</keyword>
<feature type="compositionally biased region" description="Low complexity" evidence="5">
    <location>
        <begin position="1443"/>
        <end position="1453"/>
    </location>
</feature>
<organism evidence="7 8">
    <name type="scientific">Symbiodinium natans</name>
    <dbReference type="NCBI Taxonomy" id="878477"/>
    <lineage>
        <taxon>Eukaryota</taxon>
        <taxon>Sar</taxon>
        <taxon>Alveolata</taxon>
        <taxon>Dinophyceae</taxon>
        <taxon>Suessiales</taxon>
        <taxon>Symbiodiniaceae</taxon>
        <taxon>Symbiodinium</taxon>
    </lineage>
</organism>
<feature type="compositionally biased region" description="Low complexity" evidence="5">
    <location>
        <begin position="811"/>
        <end position="825"/>
    </location>
</feature>
<feature type="compositionally biased region" description="Low complexity" evidence="5">
    <location>
        <begin position="220"/>
        <end position="236"/>
    </location>
</feature>
<keyword evidence="3" id="KW-0540">Nuclease</keyword>
<feature type="compositionally biased region" description="Acidic residues" evidence="5">
    <location>
        <begin position="992"/>
        <end position="1011"/>
    </location>
</feature>
<name>A0A812NEX7_9DINO</name>
<dbReference type="Pfam" id="PF00665">
    <property type="entry name" value="rve"/>
    <property type="match status" value="1"/>
</dbReference>
<dbReference type="GO" id="GO:0015074">
    <property type="term" value="P:DNA integration"/>
    <property type="evidence" value="ECO:0007669"/>
    <property type="project" value="InterPro"/>
</dbReference>
<reference evidence="7" key="1">
    <citation type="submission" date="2021-02" db="EMBL/GenBank/DDBJ databases">
        <authorList>
            <person name="Dougan E. K."/>
            <person name="Rhodes N."/>
            <person name="Thang M."/>
            <person name="Chan C."/>
        </authorList>
    </citation>
    <scope>NUCLEOTIDE SEQUENCE</scope>
</reference>
<feature type="region of interest" description="Disordered" evidence="5">
    <location>
        <begin position="220"/>
        <end position="291"/>
    </location>
</feature>
<keyword evidence="8" id="KW-1185">Reference proteome</keyword>
<keyword evidence="2" id="KW-0548">Nucleotidyltransferase</keyword>
<evidence type="ECO:0000256" key="5">
    <source>
        <dbReference type="SAM" id="MobiDB-lite"/>
    </source>
</evidence>
<comment type="caution">
    <text evidence="7">The sequence shown here is derived from an EMBL/GenBank/DDBJ whole genome shotgun (WGS) entry which is preliminary data.</text>
</comment>
<evidence type="ECO:0000256" key="2">
    <source>
        <dbReference type="ARBA" id="ARBA00022695"/>
    </source>
</evidence>
<evidence type="ECO:0000256" key="3">
    <source>
        <dbReference type="ARBA" id="ARBA00022722"/>
    </source>
</evidence>
<dbReference type="PROSITE" id="PS50994">
    <property type="entry name" value="INTEGRASE"/>
    <property type="match status" value="1"/>
</dbReference>
<dbReference type="Gene3D" id="2.40.70.10">
    <property type="entry name" value="Acid Proteases"/>
    <property type="match status" value="1"/>
</dbReference>
<feature type="region of interest" description="Disordered" evidence="5">
    <location>
        <begin position="1366"/>
        <end position="1403"/>
    </location>
</feature>
<keyword evidence="4" id="KW-0255">Endonuclease</keyword>
<dbReference type="InterPro" id="IPR013103">
    <property type="entry name" value="RVT_2"/>
</dbReference>
<dbReference type="InterPro" id="IPR021109">
    <property type="entry name" value="Peptidase_aspartic_dom_sf"/>
</dbReference>
<keyword evidence="1" id="KW-0808">Transferase</keyword>
<dbReference type="EMBL" id="CAJNDS010002001">
    <property type="protein sequence ID" value="CAE7294222.1"/>
    <property type="molecule type" value="Genomic_DNA"/>
</dbReference>